<gene>
    <name evidence="3" type="ORF">ACFQO9_05495</name>
</gene>
<accession>A0ABW2LX77</accession>
<feature type="transmembrane region" description="Helical" evidence="1">
    <location>
        <begin position="6"/>
        <end position="28"/>
    </location>
</feature>
<keyword evidence="4" id="KW-1185">Reference proteome</keyword>
<evidence type="ECO:0000256" key="1">
    <source>
        <dbReference type="SAM" id="Phobius"/>
    </source>
</evidence>
<dbReference type="EMBL" id="JBHTCR010000002">
    <property type="protein sequence ID" value="MFC7346175.1"/>
    <property type="molecule type" value="Genomic_DNA"/>
</dbReference>
<dbReference type="Proteomes" id="UP001596550">
    <property type="component" value="Unassembled WGS sequence"/>
</dbReference>
<keyword evidence="1" id="KW-0472">Membrane</keyword>
<keyword evidence="1" id="KW-0812">Transmembrane</keyword>
<feature type="domain" description="YcxB-like C-terminal" evidence="2">
    <location>
        <begin position="46"/>
        <end position="106"/>
    </location>
</feature>
<dbReference type="InterPro" id="IPR025588">
    <property type="entry name" value="YcxB-like_C"/>
</dbReference>
<proteinExistence type="predicted"/>
<keyword evidence="1" id="KW-1133">Transmembrane helix</keyword>
<evidence type="ECO:0000259" key="2">
    <source>
        <dbReference type="Pfam" id="PF14317"/>
    </source>
</evidence>
<evidence type="ECO:0000313" key="4">
    <source>
        <dbReference type="Proteomes" id="UP001596550"/>
    </source>
</evidence>
<organism evidence="3 4">
    <name type="scientific">Chryseobacterium zhengzhouense</name>
    <dbReference type="NCBI Taxonomy" id="1636086"/>
    <lineage>
        <taxon>Bacteria</taxon>
        <taxon>Pseudomonadati</taxon>
        <taxon>Bacteroidota</taxon>
        <taxon>Flavobacteriia</taxon>
        <taxon>Flavobacteriales</taxon>
        <taxon>Weeksellaceae</taxon>
        <taxon>Chryseobacterium group</taxon>
        <taxon>Chryseobacterium</taxon>
    </lineage>
</organism>
<dbReference type="Pfam" id="PF14317">
    <property type="entry name" value="YcxB"/>
    <property type="match status" value="1"/>
</dbReference>
<evidence type="ECO:0000313" key="3">
    <source>
        <dbReference type="EMBL" id="MFC7346175.1"/>
    </source>
</evidence>
<protein>
    <submittedName>
        <fullName evidence="3">YcxB family protein</fullName>
    </submittedName>
</protein>
<comment type="caution">
    <text evidence="3">The sequence shown here is derived from an EMBL/GenBank/DDBJ whole genome shotgun (WGS) entry which is preliminary data.</text>
</comment>
<dbReference type="RefSeq" id="WP_378174986.1">
    <property type="nucleotide sequence ID" value="NZ_JBHTCR010000002.1"/>
</dbReference>
<reference evidence="4" key="1">
    <citation type="journal article" date="2019" name="Int. J. Syst. Evol. Microbiol.">
        <title>The Global Catalogue of Microorganisms (GCM) 10K type strain sequencing project: providing services to taxonomists for standard genome sequencing and annotation.</title>
        <authorList>
            <consortium name="The Broad Institute Genomics Platform"/>
            <consortium name="The Broad Institute Genome Sequencing Center for Infectious Disease"/>
            <person name="Wu L."/>
            <person name="Ma J."/>
        </authorList>
    </citation>
    <scope>NUCLEOTIDE SEQUENCE [LARGE SCALE GENOMIC DNA]</scope>
    <source>
        <strain evidence="4">CCUG 54781</strain>
    </source>
</reference>
<sequence length="118" mass="14531">MNEQILQSFYFWFFICIVFIFILTMVRLRKAYFSNKRFQENLSYTFTNEKVHTKGETFEEEFNWSSVYSVNENKNWFMIYLSSYLMKIIPKKDFTKEQISELRNIIRSNQVKAKLRKD</sequence>
<name>A0ABW2LX77_9FLAO</name>